<accession>A0ABY6JCT9</accession>
<evidence type="ECO:0000313" key="1">
    <source>
        <dbReference type="EMBL" id="UYU30291.1"/>
    </source>
</evidence>
<name>A0ABY6JCT9_9ENTR</name>
<dbReference type="InterPro" id="IPR043019">
    <property type="entry name" value="GrlR_sf"/>
</dbReference>
<evidence type="ECO:0000313" key="2">
    <source>
        <dbReference type="Proteomes" id="UP001156318"/>
    </source>
</evidence>
<organism evidence="1 2">
    <name type="scientific">Siccibacter colletis</name>
    <dbReference type="NCBI Taxonomy" id="1505757"/>
    <lineage>
        <taxon>Bacteria</taxon>
        <taxon>Pseudomonadati</taxon>
        <taxon>Pseudomonadota</taxon>
        <taxon>Gammaproteobacteria</taxon>
        <taxon>Enterobacterales</taxon>
        <taxon>Enterobacteriaceae</taxon>
        <taxon>Siccibacter</taxon>
    </lineage>
</organism>
<dbReference type="EMBL" id="CP074352">
    <property type="protein sequence ID" value="UYU30291.1"/>
    <property type="molecule type" value="Genomic_DNA"/>
</dbReference>
<protein>
    <submittedName>
        <fullName evidence="1">Negative regulator GrlR</fullName>
    </submittedName>
</protein>
<sequence>MKNGIYKVIFDSNVNRNGNCDGIVTVRDDRLNGGDYVCYYQGVFDGNKISLKVVRHNPNDTTVFNGVDNVDLDLTLNELPGGTVFKGSVKGRPGLVIAGSMHYLSDII</sequence>
<keyword evidence="2" id="KW-1185">Reference proteome</keyword>
<proteinExistence type="predicted"/>
<dbReference type="Proteomes" id="UP001156318">
    <property type="component" value="Chromosome"/>
</dbReference>
<dbReference type="RefSeq" id="WP_031519214.1">
    <property type="nucleotide sequence ID" value="NZ_CP074352.1"/>
</dbReference>
<reference evidence="1 2" key="1">
    <citation type="submission" date="2021-05" db="EMBL/GenBank/DDBJ databases">
        <title>Isolation, identification, and the growth promoting effects of Pantoea dispersa strain YSD J2 from the aboveground leaves of Cyperus esculentus L.Var. Sativus.</title>
        <authorList>
            <person name="Wang S."/>
            <person name="Tang X.M."/>
            <person name="Huang Y.N."/>
        </authorList>
    </citation>
    <scope>NUCLEOTIDE SEQUENCE [LARGE SCALE GENOMIC DNA]</scope>
    <source>
        <strain evidence="2">YSD YN2</strain>
    </source>
</reference>
<dbReference type="Gene3D" id="2.40.128.380">
    <property type="entry name" value="T3SS negative regulator GrlR"/>
    <property type="match status" value="1"/>
</dbReference>
<gene>
    <name evidence="1" type="ORF">KFZ77_10280</name>
</gene>